<dbReference type="Proteomes" id="UP000215335">
    <property type="component" value="Unassembled WGS sequence"/>
</dbReference>
<feature type="non-terminal residue" evidence="2">
    <location>
        <position position="1"/>
    </location>
</feature>
<keyword evidence="1" id="KW-0732">Signal</keyword>
<dbReference type="AlphaFoldDB" id="A0A232FJQ6"/>
<accession>A0A232FJQ6</accession>
<dbReference type="EMBL" id="NNAY01000101">
    <property type="protein sequence ID" value="OXU30976.1"/>
    <property type="molecule type" value="Genomic_DNA"/>
</dbReference>
<organism evidence="2 3">
    <name type="scientific">Trichomalopsis sarcophagae</name>
    <dbReference type="NCBI Taxonomy" id="543379"/>
    <lineage>
        <taxon>Eukaryota</taxon>
        <taxon>Metazoa</taxon>
        <taxon>Ecdysozoa</taxon>
        <taxon>Arthropoda</taxon>
        <taxon>Hexapoda</taxon>
        <taxon>Insecta</taxon>
        <taxon>Pterygota</taxon>
        <taxon>Neoptera</taxon>
        <taxon>Endopterygota</taxon>
        <taxon>Hymenoptera</taxon>
        <taxon>Apocrita</taxon>
        <taxon>Proctotrupomorpha</taxon>
        <taxon>Chalcidoidea</taxon>
        <taxon>Pteromalidae</taxon>
        <taxon>Pteromalinae</taxon>
        <taxon>Trichomalopsis</taxon>
    </lineage>
</organism>
<evidence type="ECO:0000313" key="3">
    <source>
        <dbReference type="Proteomes" id="UP000215335"/>
    </source>
</evidence>
<comment type="caution">
    <text evidence="2">The sequence shown here is derived from an EMBL/GenBank/DDBJ whole genome shotgun (WGS) entry which is preliminary data.</text>
</comment>
<protein>
    <submittedName>
        <fullName evidence="2">Uncharacterized protein</fullName>
    </submittedName>
</protein>
<evidence type="ECO:0000256" key="1">
    <source>
        <dbReference type="SAM" id="SignalP"/>
    </source>
</evidence>
<feature type="chain" id="PRO_5011968993" evidence="1">
    <location>
        <begin position="25"/>
        <end position="126"/>
    </location>
</feature>
<name>A0A232FJQ6_9HYME</name>
<keyword evidence="3" id="KW-1185">Reference proteome</keyword>
<reference evidence="2 3" key="1">
    <citation type="journal article" date="2017" name="Curr. Biol.">
        <title>The Evolution of Venom by Co-option of Single-Copy Genes.</title>
        <authorList>
            <person name="Martinson E.O."/>
            <person name="Mrinalini"/>
            <person name="Kelkar Y.D."/>
            <person name="Chang C.H."/>
            <person name="Werren J.H."/>
        </authorList>
    </citation>
    <scope>NUCLEOTIDE SEQUENCE [LARGE SCALE GENOMIC DNA]</scope>
    <source>
        <strain evidence="2 3">Alberta</strain>
        <tissue evidence="2">Whole body</tissue>
    </source>
</reference>
<sequence>RHRFNARIRLFLPILFLKKRYVTSNLNNNAANQKSALMSTNIATATLLKVPGAQGYQYQRRLLELVDRGFSRSLNTNIATATLLEVPGAKGWLYQPHLLEVDSINIVFWNYLKYSTISMLSGPRNP</sequence>
<proteinExistence type="predicted"/>
<gene>
    <name evidence="2" type="ORF">TSAR_010069</name>
</gene>
<feature type="signal peptide" evidence="1">
    <location>
        <begin position="1"/>
        <end position="24"/>
    </location>
</feature>
<evidence type="ECO:0000313" key="2">
    <source>
        <dbReference type="EMBL" id="OXU30976.1"/>
    </source>
</evidence>